<sequence precursor="true">MGSLLRNVGSVCLVLSALGPIWGQNGAPANPRSLVRITQVKPDMATEWLAIQKNEVNPALKKAGVGSRTMLETVLGNPYEYVSLTPLGNYSELDGDTLIVKALGKEGGARLLAKTRKCIDSQTLFVSTRVEEFTSMPKNPPSVWTTVRYRAAPGKNQDYEDYLKTDVLPLYVKAKAAEKIGGFSVSRRGPGANTRDRTLVIYSDKVASMEAGTVPVQMIGQEAAAKLTAKGASLASLVEVVVRRRMPDVSY</sequence>
<proteinExistence type="predicted"/>
<dbReference type="AlphaFoldDB" id="Q01UP4"/>
<dbReference type="InParanoid" id="Q01UP4"/>
<dbReference type="EMBL" id="CP000473">
    <property type="protein sequence ID" value="ABJ86626.1"/>
    <property type="molecule type" value="Genomic_DNA"/>
</dbReference>
<evidence type="ECO:0000313" key="1">
    <source>
        <dbReference type="EMBL" id="ABJ86626.1"/>
    </source>
</evidence>
<dbReference type="KEGG" id="sus:Acid_5679"/>
<protein>
    <submittedName>
        <fullName evidence="1">Uncharacterized protein</fullName>
    </submittedName>
</protein>
<accession>Q01UP4</accession>
<dbReference type="HOGENOM" id="CLU_1106545_0_0_0"/>
<dbReference type="OrthoDB" id="9838404at2"/>
<name>Q01UP4_SOLUE</name>
<reference evidence="1" key="1">
    <citation type="submission" date="2006-10" db="EMBL/GenBank/DDBJ databases">
        <title>Complete sequence of Solibacter usitatus Ellin6076.</title>
        <authorList>
            <consortium name="US DOE Joint Genome Institute"/>
            <person name="Copeland A."/>
            <person name="Lucas S."/>
            <person name="Lapidus A."/>
            <person name="Barry K."/>
            <person name="Detter J.C."/>
            <person name="Glavina del Rio T."/>
            <person name="Hammon N."/>
            <person name="Israni S."/>
            <person name="Dalin E."/>
            <person name="Tice H."/>
            <person name="Pitluck S."/>
            <person name="Thompson L.S."/>
            <person name="Brettin T."/>
            <person name="Bruce D."/>
            <person name="Han C."/>
            <person name="Tapia R."/>
            <person name="Gilna P."/>
            <person name="Schmutz J."/>
            <person name="Larimer F."/>
            <person name="Land M."/>
            <person name="Hauser L."/>
            <person name="Kyrpides N."/>
            <person name="Mikhailova N."/>
            <person name="Janssen P.H."/>
            <person name="Kuske C.R."/>
            <person name="Richardson P."/>
        </authorList>
    </citation>
    <scope>NUCLEOTIDE SEQUENCE</scope>
    <source>
        <strain evidence="1">Ellin6076</strain>
    </source>
</reference>
<gene>
    <name evidence="1" type="ordered locus">Acid_5679</name>
</gene>
<organism evidence="1">
    <name type="scientific">Solibacter usitatus (strain Ellin6076)</name>
    <dbReference type="NCBI Taxonomy" id="234267"/>
    <lineage>
        <taxon>Bacteria</taxon>
        <taxon>Pseudomonadati</taxon>
        <taxon>Acidobacteriota</taxon>
        <taxon>Terriglobia</taxon>
        <taxon>Bryobacterales</taxon>
        <taxon>Solibacteraceae</taxon>
        <taxon>Candidatus Solibacter</taxon>
    </lineage>
</organism>